<sequence length="109" mass="12505">MGFLPSFIESLTLVYPPFLPLACLALSFVLCLPCFRVAFVIRLKADSTRAPFPLPWRILPFTLENAHLWLFCCLVNGFSFPYLSKNVDLECSLENDLFEFLPSNNLRQN</sequence>
<geneLocation type="mitochondrion" evidence="2"/>
<reference evidence="2" key="1">
    <citation type="journal article" date="2015" name="Genome Biol. Evol.">
        <title>Organellar Genomes of White Spruce (Picea glauca): Assembly and Annotation.</title>
        <authorList>
            <person name="Jackman S.D."/>
            <person name="Warren R.L."/>
            <person name="Gibb E.A."/>
            <person name="Vandervalk B.P."/>
            <person name="Mohamadi H."/>
            <person name="Chu J."/>
            <person name="Raymond A."/>
            <person name="Pleasance S."/>
            <person name="Coope R."/>
            <person name="Wildung M.R."/>
            <person name="Ritland C.E."/>
            <person name="Bousquet J."/>
            <person name="Jones S.J."/>
            <person name="Bohlmann J."/>
            <person name="Birol I."/>
        </authorList>
    </citation>
    <scope>NUCLEOTIDE SEQUENCE [LARGE SCALE GENOMIC DNA]</scope>
    <source>
        <tissue evidence="2">Flushing bud</tissue>
    </source>
</reference>
<dbReference type="EMBL" id="LKAM01000018">
    <property type="protein sequence ID" value="KUM45451.1"/>
    <property type="molecule type" value="Genomic_DNA"/>
</dbReference>
<dbReference type="AlphaFoldDB" id="A0A101LUC4"/>
<gene>
    <name evidence="2" type="ORF">ABT39_MTgene2552</name>
</gene>
<keyword evidence="1" id="KW-0472">Membrane</keyword>
<keyword evidence="2" id="KW-0496">Mitochondrion</keyword>
<keyword evidence="1" id="KW-1133">Transmembrane helix</keyword>
<accession>A0A101LUC4</accession>
<proteinExistence type="predicted"/>
<evidence type="ECO:0000313" key="2">
    <source>
        <dbReference type="EMBL" id="KUM45451.1"/>
    </source>
</evidence>
<feature type="transmembrane region" description="Helical" evidence="1">
    <location>
        <begin position="18"/>
        <end position="39"/>
    </location>
</feature>
<evidence type="ECO:0000256" key="1">
    <source>
        <dbReference type="SAM" id="Phobius"/>
    </source>
</evidence>
<protein>
    <submittedName>
        <fullName evidence="2">Uncharacterized protein</fullName>
    </submittedName>
</protein>
<keyword evidence="1" id="KW-0812">Transmembrane</keyword>
<name>A0A101LUC4_PICGL</name>
<comment type="caution">
    <text evidence="2">The sequence shown here is derived from an EMBL/GenBank/DDBJ whole genome shotgun (WGS) entry which is preliminary data.</text>
</comment>
<organism evidence="2">
    <name type="scientific">Picea glauca</name>
    <name type="common">White spruce</name>
    <name type="synonym">Pinus glauca</name>
    <dbReference type="NCBI Taxonomy" id="3330"/>
    <lineage>
        <taxon>Eukaryota</taxon>
        <taxon>Viridiplantae</taxon>
        <taxon>Streptophyta</taxon>
        <taxon>Embryophyta</taxon>
        <taxon>Tracheophyta</taxon>
        <taxon>Spermatophyta</taxon>
        <taxon>Pinopsida</taxon>
        <taxon>Pinidae</taxon>
        <taxon>Conifers I</taxon>
        <taxon>Pinales</taxon>
        <taxon>Pinaceae</taxon>
        <taxon>Picea</taxon>
    </lineage>
</organism>